<dbReference type="InterPro" id="IPR004843">
    <property type="entry name" value="Calcineurin-like_PHP"/>
</dbReference>
<dbReference type="Gene3D" id="3.60.21.10">
    <property type="match status" value="1"/>
</dbReference>
<reference evidence="4 5" key="1">
    <citation type="journal article" date="2013" name="Curr. Biol.">
        <title>The Genome of the Foraminiferan Reticulomyxa filosa.</title>
        <authorList>
            <person name="Glockner G."/>
            <person name="Hulsmann N."/>
            <person name="Schleicher M."/>
            <person name="Noegel A.A."/>
            <person name="Eichinger L."/>
            <person name="Gallinger C."/>
            <person name="Pawlowski J."/>
            <person name="Sierra R."/>
            <person name="Euteneuer U."/>
            <person name="Pillet L."/>
            <person name="Moustafa A."/>
            <person name="Platzer M."/>
            <person name="Groth M."/>
            <person name="Szafranski K."/>
            <person name="Schliwa M."/>
        </authorList>
    </citation>
    <scope>NUCLEOTIDE SEQUENCE [LARGE SCALE GENOMIC DNA]</scope>
</reference>
<proteinExistence type="predicted"/>
<dbReference type="Pfam" id="PF00149">
    <property type="entry name" value="Metallophos"/>
    <property type="match status" value="1"/>
</dbReference>
<feature type="compositionally biased region" description="Basic and acidic residues" evidence="1">
    <location>
        <begin position="24"/>
        <end position="34"/>
    </location>
</feature>
<dbReference type="OrthoDB" id="309851at2759"/>
<name>X6NX20_RETFI</name>
<feature type="transmembrane region" description="Helical" evidence="2">
    <location>
        <begin position="272"/>
        <end position="295"/>
    </location>
</feature>
<dbReference type="PANTHER" id="PTHR46422">
    <property type="entry name" value="SERINE/THREONINE-PROTEIN PHOSPHATASE BSL3"/>
    <property type="match status" value="1"/>
</dbReference>
<dbReference type="PRINTS" id="PR00114">
    <property type="entry name" value="STPHPHTASE"/>
</dbReference>
<keyword evidence="2" id="KW-1133">Transmembrane helix</keyword>
<dbReference type="AlphaFoldDB" id="X6NX20"/>
<dbReference type="Proteomes" id="UP000023152">
    <property type="component" value="Unassembled WGS sequence"/>
</dbReference>
<dbReference type="EMBL" id="ASPP01005494">
    <property type="protein sequence ID" value="ETO30408.1"/>
    <property type="molecule type" value="Genomic_DNA"/>
</dbReference>
<sequence length="321" mass="36109">MAMSKYTIDMMNMNNSQSNTHNVSQDHHEALKEDSRLSDQTVLIDVLWSDPAETDNDLGFQQNSRGVSCVFGSDIARQFCIRNDIDLVIRAHQVVYDGFEYFAGGHLITVFSATNYCNCMNNAGAILCVDSNLRVTPKLVEPRKEDASEWIDCATPPSPMRGSTNNSGTSVVIQELDLEGPEQANKGNGSHKDISMNEKNKQDSNCANTLQYGHFLGNEEVVAHDPTIRHHLPILTSRYTPSTSINKNESHFDKSKNAKGGDNFIESETNEFGFIFISCFEFFCLLMFCLLVFIVHPEATGFVVEIFHFWVIFTFCLIYLI</sequence>
<accession>X6NX20</accession>
<dbReference type="PANTHER" id="PTHR46422:SF7">
    <property type="entry name" value="SERINE_THREONINE-PROTEIN PHOSPHATASE BSL2-RELATED"/>
    <property type="match status" value="1"/>
</dbReference>
<feature type="transmembrane region" description="Helical" evidence="2">
    <location>
        <begin position="301"/>
        <end position="320"/>
    </location>
</feature>
<evidence type="ECO:0000256" key="1">
    <source>
        <dbReference type="SAM" id="MobiDB-lite"/>
    </source>
</evidence>
<dbReference type="GO" id="GO:0016787">
    <property type="term" value="F:hydrolase activity"/>
    <property type="evidence" value="ECO:0007669"/>
    <property type="project" value="InterPro"/>
</dbReference>
<comment type="caution">
    <text evidence="4">The sequence shown here is derived from an EMBL/GenBank/DDBJ whole genome shotgun (WGS) entry which is preliminary data.</text>
</comment>
<evidence type="ECO:0000313" key="4">
    <source>
        <dbReference type="EMBL" id="ETO30408.1"/>
    </source>
</evidence>
<dbReference type="SUPFAM" id="SSF56300">
    <property type="entry name" value="Metallo-dependent phosphatases"/>
    <property type="match status" value="1"/>
</dbReference>
<feature type="compositionally biased region" description="Basic and acidic residues" evidence="1">
    <location>
        <begin position="190"/>
        <end position="200"/>
    </location>
</feature>
<evidence type="ECO:0000256" key="2">
    <source>
        <dbReference type="SAM" id="Phobius"/>
    </source>
</evidence>
<gene>
    <name evidence="4" type="ORF">RFI_06712</name>
</gene>
<keyword evidence="2" id="KW-0812">Transmembrane</keyword>
<keyword evidence="2" id="KW-0472">Membrane</keyword>
<dbReference type="InterPro" id="IPR006186">
    <property type="entry name" value="Ser/Thr-sp_prot-phosphatase"/>
</dbReference>
<keyword evidence="5" id="KW-1185">Reference proteome</keyword>
<dbReference type="InterPro" id="IPR029052">
    <property type="entry name" value="Metallo-depent_PP-like"/>
</dbReference>
<evidence type="ECO:0000259" key="3">
    <source>
        <dbReference type="SMART" id="SM00156"/>
    </source>
</evidence>
<protein>
    <recommendedName>
        <fullName evidence="3">Serine/threonine specific protein phosphatases domain-containing protein</fullName>
    </recommendedName>
</protein>
<organism evidence="4 5">
    <name type="scientific">Reticulomyxa filosa</name>
    <dbReference type="NCBI Taxonomy" id="46433"/>
    <lineage>
        <taxon>Eukaryota</taxon>
        <taxon>Sar</taxon>
        <taxon>Rhizaria</taxon>
        <taxon>Retaria</taxon>
        <taxon>Foraminifera</taxon>
        <taxon>Monothalamids</taxon>
        <taxon>Reticulomyxidae</taxon>
        <taxon>Reticulomyxa</taxon>
    </lineage>
</organism>
<feature type="domain" description="Serine/threonine specific protein phosphatases" evidence="3">
    <location>
        <begin position="2"/>
        <end position="144"/>
    </location>
</feature>
<dbReference type="SMART" id="SM00156">
    <property type="entry name" value="PP2Ac"/>
    <property type="match status" value="1"/>
</dbReference>
<feature type="region of interest" description="Disordered" evidence="1">
    <location>
        <begin position="181"/>
        <end position="200"/>
    </location>
</feature>
<feature type="region of interest" description="Disordered" evidence="1">
    <location>
        <begin position="15"/>
        <end position="34"/>
    </location>
</feature>
<evidence type="ECO:0000313" key="5">
    <source>
        <dbReference type="Proteomes" id="UP000023152"/>
    </source>
</evidence>